<protein>
    <recommendedName>
        <fullName evidence="2">Stress response regulator gls24 homolog</fullName>
    </recommendedName>
</protein>
<dbReference type="PATRIC" id="fig|1360.105.peg.732"/>
<evidence type="ECO:0000313" key="4">
    <source>
        <dbReference type="Proteomes" id="UP000053058"/>
    </source>
</evidence>
<proteinExistence type="inferred from homology"/>
<dbReference type="InterPro" id="IPR005531">
    <property type="entry name" value="Asp23"/>
</dbReference>
<comment type="caution">
    <text evidence="3">The sequence shown here is derived from an EMBL/GenBank/DDBJ whole genome shotgun (WGS) entry which is preliminary data.</text>
</comment>
<evidence type="ECO:0000256" key="2">
    <source>
        <dbReference type="ARBA" id="ARBA00039575"/>
    </source>
</evidence>
<dbReference type="Pfam" id="PF03780">
    <property type="entry name" value="Asp23"/>
    <property type="match status" value="1"/>
</dbReference>
<evidence type="ECO:0000313" key="3">
    <source>
        <dbReference type="EMBL" id="KSU02018.1"/>
    </source>
</evidence>
<name>A0A0V8CL16_LACLL</name>
<sequence>MVQENTKTEVTEVKGSLTYEDKVIQKIVGLALESVNGLLSVDGGFFSNLTGKLVNTDDVTAGVGVEVGKKQVAVDLKVVTEYKKNVPDIYQKIKDVIRKEVSDMTDLEVVEVNVTVVDIKTKEQQKDDEKSLQDRVVGAAQTTGKFTSDQVDQVDKVKEKVDDMGDDARVK</sequence>
<dbReference type="RefSeq" id="WP_058220172.1">
    <property type="nucleotide sequence ID" value="NZ_LKLN01000086.1"/>
</dbReference>
<gene>
    <name evidence="3" type="ORF">KF282_2436</name>
</gene>
<accession>A0A0V8CL16</accession>
<dbReference type="PANTHER" id="PTHR34297:SF3">
    <property type="entry name" value="ALKALINE SHOCK PROTEIN 23"/>
    <property type="match status" value="1"/>
</dbReference>
<evidence type="ECO:0000256" key="1">
    <source>
        <dbReference type="ARBA" id="ARBA00005721"/>
    </source>
</evidence>
<dbReference type="PANTHER" id="PTHR34297">
    <property type="entry name" value="HYPOTHETICAL CYTOSOLIC PROTEIN-RELATED"/>
    <property type="match status" value="1"/>
</dbReference>
<dbReference type="EMBL" id="LKLN01000086">
    <property type="protein sequence ID" value="KSU02018.1"/>
    <property type="molecule type" value="Genomic_DNA"/>
</dbReference>
<comment type="similarity">
    <text evidence="1">Belongs to the asp23 family.</text>
</comment>
<reference evidence="4" key="1">
    <citation type="submission" date="2015-10" db="EMBL/GenBank/DDBJ databases">
        <title>Draft Genome Sequences of 11 Lactococcus lactis subspecies cremoris strains.</title>
        <authorList>
            <person name="Wels M."/>
            <person name="Backus L."/>
            <person name="Boekhorst J."/>
            <person name="Dijkstra A."/>
            <person name="Beerthuizen M."/>
            <person name="Kelly W."/>
            <person name="Siezen R."/>
            <person name="Bachmann H."/>
            <person name="Van Hijum S."/>
        </authorList>
    </citation>
    <scope>NUCLEOTIDE SEQUENCE [LARGE SCALE GENOMIC DNA]</scope>
    <source>
        <strain evidence="4">KF282</strain>
    </source>
</reference>
<dbReference type="Proteomes" id="UP000053058">
    <property type="component" value="Unassembled WGS sequence"/>
</dbReference>
<organism evidence="3 4">
    <name type="scientific">Lactococcus lactis subsp. lactis</name>
    <name type="common">Streptococcus lactis</name>
    <dbReference type="NCBI Taxonomy" id="1360"/>
    <lineage>
        <taxon>Bacteria</taxon>
        <taxon>Bacillati</taxon>
        <taxon>Bacillota</taxon>
        <taxon>Bacilli</taxon>
        <taxon>Lactobacillales</taxon>
        <taxon>Streptococcaceae</taxon>
        <taxon>Lactococcus</taxon>
    </lineage>
</organism>
<dbReference type="AlphaFoldDB" id="A0A0V8CL16"/>